<dbReference type="EMBL" id="FUYM01000004">
    <property type="protein sequence ID" value="SKB58644.1"/>
    <property type="molecule type" value="Genomic_DNA"/>
</dbReference>
<organism evidence="1 2">
    <name type="scientific">Rhizorhabdus histidinilytica</name>
    <dbReference type="NCBI Taxonomy" id="439228"/>
    <lineage>
        <taxon>Bacteria</taxon>
        <taxon>Pseudomonadati</taxon>
        <taxon>Pseudomonadota</taxon>
        <taxon>Alphaproteobacteria</taxon>
        <taxon>Sphingomonadales</taxon>
        <taxon>Sphingomonadaceae</taxon>
        <taxon>Rhizorhabdus</taxon>
    </lineage>
</organism>
<dbReference type="Gene3D" id="6.10.140.940">
    <property type="match status" value="1"/>
</dbReference>
<reference evidence="2" key="1">
    <citation type="submission" date="2017-02" db="EMBL/GenBank/DDBJ databases">
        <authorList>
            <person name="Varghese N."/>
            <person name="Submissions S."/>
        </authorList>
    </citation>
    <scope>NUCLEOTIDE SEQUENCE [LARGE SCALE GENOMIC DNA]</scope>
    <source>
        <strain evidence="2">UM2</strain>
    </source>
</reference>
<dbReference type="OrthoDB" id="10011013at2"/>
<name>A0A1T5CGT7_9SPHN</name>
<accession>A0A1T5CGT7</accession>
<dbReference type="AlphaFoldDB" id="A0A1T5CGT7"/>
<protein>
    <submittedName>
        <fullName evidence="1">Uncharacterized protein</fullName>
    </submittedName>
</protein>
<evidence type="ECO:0000313" key="2">
    <source>
        <dbReference type="Proteomes" id="UP000189818"/>
    </source>
</evidence>
<sequence length="158" mass="15807">MDLAPLNLADIQQAVPIVDMSGRPVGFFVTLTNQNNKNIKAAVTAINENIEATAAAQAAADAAQDSAIAAQADAIAGLAAAAAAQATANNAVAKGVGPNWDAPTGTADRGGFTTYTAPTISNPPTQAEVQALADALQANSRALKAVIDDLILNGAFPV</sequence>
<gene>
    <name evidence="1" type="ORF">SAMN06295920_10451</name>
</gene>
<proteinExistence type="predicted"/>
<dbReference type="Proteomes" id="UP000189818">
    <property type="component" value="Unassembled WGS sequence"/>
</dbReference>
<dbReference type="STRING" id="439228.SAMN06295920_10451"/>
<evidence type="ECO:0000313" key="1">
    <source>
        <dbReference type="EMBL" id="SKB58644.1"/>
    </source>
</evidence>
<keyword evidence="2" id="KW-1185">Reference proteome</keyword>
<dbReference type="RefSeq" id="WP_079647973.1">
    <property type="nucleotide sequence ID" value="NZ_FUYM01000004.1"/>
</dbReference>